<accession>A0A8S5TR60</accession>
<reference evidence="1" key="1">
    <citation type="journal article" date="2021" name="Proc. Natl. Acad. Sci. U.S.A.">
        <title>A Catalog of Tens of Thousands of Viruses from Human Metagenomes Reveals Hidden Associations with Chronic Diseases.</title>
        <authorList>
            <person name="Tisza M.J."/>
            <person name="Buck C.B."/>
        </authorList>
    </citation>
    <scope>NUCLEOTIDE SEQUENCE</scope>
    <source>
        <strain evidence="1">Ctss15</strain>
    </source>
</reference>
<name>A0A8S5TR60_9CAUD</name>
<dbReference type="InterPro" id="IPR046938">
    <property type="entry name" value="DNA_clamp_sf"/>
</dbReference>
<organism evidence="1">
    <name type="scientific">Siphoviridae sp. ctss15</name>
    <dbReference type="NCBI Taxonomy" id="2825699"/>
    <lineage>
        <taxon>Viruses</taxon>
        <taxon>Duplodnaviria</taxon>
        <taxon>Heunggongvirae</taxon>
        <taxon>Uroviricota</taxon>
        <taxon>Caudoviricetes</taxon>
    </lineage>
</organism>
<sequence length="196" mass="21843">MRLAIMDTNAFNTIIAAVKGAVSTSVSRPMYKNIRLEFRKKNKAVTAIATDGFRLFVEHATCFEVEEDFDCYIKPSIRLPRGNSMRLELKERDKAESVVEIECLGCIFGFVQPVGEFLDWEKVLPNEPTFRIGVNAEYLLSALQAAKASVGGAFKQPAILEFRGTLGPITIKTNHEDVKMVLPVRIREADDGTDVS</sequence>
<dbReference type="SUPFAM" id="SSF55979">
    <property type="entry name" value="DNA clamp"/>
    <property type="match status" value="1"/>
</dbReference>
<dbReference type="Gene3D" id="3.10.150.10">
    <property type="entry name" value="DNA Polymerase III, subunit A, domain 2"/>
    <property type="match status" value="1"/>
</dbReference>
<proteinExistence type="predicted"/>
<dbReference type="Gene3D" id="3.70.10.10">
    <property type="match status" value="1"/>
</dbReference>
<evidence type="ECO:0000313" key="1">
    <source>
        <dbReference type="EMBL" id="DAF84698.1"/>
    </source>
</evidence>
<protein>
    <submittedName>
        <fullName evidence="1">DNA polymerase III beta subunit</fullName>
    </submittedName>
</protein>
<dbReference type="EMBL" id="BK015908">
    <property type="protein sequence ID" value="DAF84698.1"/>
    <property type="molecule type" value="Genomic_DNA"/>
</dbReference>